<name>A0A6N6REU2_9FLAO</name>
<accession>A0A6N6REU2</accession>
<reference evidence="2 3" key="1">
    <citation type="submission" date="2019-09" db="EMBL/GenBank/DDBJ databases">
        <title>Genomes of family Cryomorphaceae.</title>
        <authorList>
            <person name="Bowman J.P."/>
        </authorList>
    </citation>
    <scope>NUCLEOTIDE SEQUENCE [LARGE SCALE GENOMIC DNA]</scope>
    <source>
        <strain evidence="2 3">LMG 25704</strain>
    </source>
</reference>
<feature type="signal peptide" evidence="1">
    <location>
        <begin position="1"/>
        <end position="18"/>
    </location>
</feature>
<keyword evidence="1" id="KW-0732">Signal</keyword>
<proteinExistence type="predicted"/>
<dbReference type="EMBL" id="WBVO01000011">
    <property type="protein sequence ID" value="KAB2807338.1"/>
    <property type="molecule type" value="Genomic_DNA"/>
</dbReference>
<evidence type="ECO:0000313" key="3">
    <source>
        <dbReference type="Proteomes" id="UP000468650"/>
    </source>
</evidence>
<evidence type="ECO:0000313" key="2">
    <source>
        <dbReference type="EMBL" id="KAB2807338.1"/>
    </source>
</evidence>
<keyword evidence="3" id="KW-1185">Reference proteome</keyword>
<evidence type="ECO:0000256" key="1">
    <source>
        <dbReference type="SAM" id="SignalP"/>
    </source>
</evidence>
<gene>
    <name evidence="2" type="ORF">F8C67_12225</name>
</gene>
<dbReference type="Proteomes" id="UP000468650">
    <property type="component" value="Unassembled WGS sequence"/>
</dbReference>
<organism evidence="2 3">
    <name type="scientific">Phaeocystidibacter luteus</name>
    <dbReference type="NCBI Taxonomy" id="911197"/>
    <lineage>
        <taxon>Bacteria</taxon>
        <taxon>Pseudomonadati</taxon>
        <taxon>Bacteroidota</taxon>
        <taxon>Flavobacteriia</taxon>
        <taxon>Flavobacteriales</taxon>
        <taxon>Phaeocystidibacteraceae</taxon>
        <taxon>Phaeocystidibacter</taxon>
    </lineage>
</organism>
<evidence type="ECO:0008006" key="4">
    <source>
        <dbReference type="Google" id="ProtNLM"/>
    </source>
</evidence>
<dbReference type="AlphaFoldDB" id="A0A6N6REU2"/>
<dbReference type="OrthoDB" id="9181262at2"/>
<feature type="chain" id="PRO_5027080687" description="VCBS repeat-containing protein" evidence="1">
    <location>
        <begin position="19"/>
        <end position="213"/>
    </location>
</feature>
<protein>
    <recommendedName>
        <fullName evidence="4">VCBS repeat-containing protein</fullName>
    </recommendedName>
</protein>
<sequence length="213" mass="24774">MKLFVALTFALTSVSSFSQPFWDTTFVVDNVEFTVFCGMSDSGSYAYLASSEGDTLIISGAAGGIDIFNFDEDGYVDITFSYLGNYRVADLYLYDKGSKSYRRVVGFEEVSDAQRFSEKRGYYYDYQTRGCADFNWKSTLFYIEDFRVISVAEIEFTGCPQSEKERKLEVYSAPKSDERILLESENLPEDMFNNKWDFIRDYWKENWRSFVEE</sequence>
<comment type="caution">
    <text evidence="2">The sequence shown here is derived from an EMBL/GenBank/DDBJ whole genome shotgun (WGS) entry which is preliminary data.</text>
</comment>
<dbReference type="RefSeq" id="WP_151668145.1">
    <property type="nucleotide sequence ID" value="NZ_WBVO01000011.1"/>
</dbReference>